<evidence type="ECO:0000313" key="2">
    <source>
        <dbReference type="Proteomes" id="UP000664277"/>
    </source>
</evidence>
<protein>
    <recommendedName>
        <fullName evidence="3">Zinc-finger domain-containing protein</fullName>
    </recommendedName>
</protein>
<organism evidence="1 2">
    <name type="scientific">Candidatus Obscuribacter phosphatis</name>
    <dbReference type="NCBI Taxonomy" id="1906157"/>
    <lineage>
        <taxon>Bacteria</taxon>
        <taxon>Bacillati</taxon>
        <taxon>Candidatus Melainabacteria</taxon>
        <taxon>Candidatus Obscuribacterales</taxon>
        <taxon>Candidatus Obscuribacteraceae</taxon>
        <taxon>Candidatus Obscuribacter</taxon>
    </lineage>
</organism>
<dbReference type="EMBL" id="JAFLCK010000069">
    <property type="protein sequence ID" value="MBN8662924.1"/>
    <property type="molecule type" value="Genomic_DNA"/>
</dbReference>
<proteinExistence type="predicted"/>
<comment type="caution">
    <text evidence="1">The sequence shown here is derived from an EMBL/GenBank/DDBJ whole genome shotgun (WGS) entry which is preliminary data.</text>
</comment>
<dbReference type="AlphaFoldDB" id="A0A8J7P9H2"/>
<sequence length="89" mass="9913">MLLDQSKIKILLRALVLTNETELDCDACFDAMAEFAESQLSGASVPEALILIDDHIKICVDCEEQYQILKTTISEMDDLDSHQAKKLGL</sequence>
<reference evidence="1" key="1">
    <citation type="submission" date="2021-02" db="EMBL/GenBank/DDBJ databases">
        <title>Genome-Resolved Metagenomics of a Microbial Community Performing Photosynthetic Biological Nutrient Removal.</title>
        <authorList>
            <person name="Mcdaniel E.A."/>
        </authorList>
    </citation>
    <scope>NUCLEOTIDE SEQUENCE</scope>
    <source>
        <strain evidence="1">UWPOB_OBS1</strain>
    </source>
</reference>
<evidence type="ECO:0008006" key="3">
    <source>
        <dbReference type="Google" id="ProtNLM"/>
    </source>
</evidence>
<gene>
    <name evidence="1" type="ORF">J0M35_21335</name>
</gene>
<dbReference type="Proteomes" id="UP000664277">
    <property type="component" value="Unassembled WGS sequence"/>
</dbReference>
<evidence type="ECO:0000313" key="1">
    <source>
        <dbReference type="EMBL" id="MBN8662924.1"/>
    </source>
</evidence>
<name>A0A8J7P9H2_9BACT</name>
<accession>A0A8J7P9H2</accession>